<organism evidence="1">
    <name type="scientific">Phenylobacterium glaciei</name>
    <dbReference type="NCBI Taxonomy" id="2803784"/>
    <lineage>
        <taxon>Bacteria</taxon>
        <taxon>Pseudomonadati</taxon>
        <taxon>Pseudomonadota</taxon>
        <taxon>Alphaproteobacteria</taxon>
        <taxon>Caulobacterales</taxon>
        <taxon>Caulobacteraceae</taxon>
        <taxon>Phenylobacterium</taxon>
    </lineage>
</organism>
<dbReference type="Pfam" id="PF02515">
    <property type="entry name" value="CoA_transf_3"/>
    <property type="match status" value="1"/>
</dbReference>
<dbReference type="AlphaFoldDB" id="A0A974P1T0"/>
<name>A0A974P1T0_9CAUL</name>
<proteinExistence type="predicted"/>
<accession>A0A974P1T0</accession>
<dbReference type="InterPro" id="IPR044855">
    <property type="entry name" value="CoA-Trfase_III_dom3_sf"/>
</dbReference>
<protein>
    <submittedName>
        <fullName evidence="1">CoA transferase</fullName>
    </submittedName>
</protein>
<dbReference type="InterPro" id="IPR023606">
    <property type="entry name" value="CoA-Trfase_III_dom_1_sf"/>
</dbReference>
<dbReference type="InterPro" id="IPR003673">
    <property type="entry name" value="CoA-Trfase_fam_III"/>
</dbReference>
<gene>
    <name evidence="1" type="ORF">JKL49_15900</name>
</gene>
<dbReference type="GO" id="GO:0016740">
    <property type="term" value="F:transferase activity"/>
    <property type="evidence" value="ECO:0007669"/>
    <property type="project" value="UniProtKB-KW"/>
</dbReference>
<reference evidence="1" key="1">
    <citation type="submission" date="2021-01" db="EMBL/GenBank/DDBJ databases">
        <title>Genome sequence of Phenylobacterium sp. 20VBR1 isolated from a valley glaceir, Ny-Alesund, Svalbard.</title>
        <authorList>
            <person name="Thomas F.A."/>
            <person name="Krishnan K.P."/>
            <person name="Sinha R.K."/>
        </authorList>
    </citation>
    <scope>NUCLEOTIDE SEQUENCE</scope>
    <source>
        <strain evidence="1">20VBR1</strain>
    </source>
</reference>
<dbReference type="EMBL" id="CP068570">
    <property type="protein sequence ID" value="QQZ48835.1"/>
    <property type="molecule type" value="Genomic_DNA"/>
</dbReference>
<dbReference type="SUPFAM" id="SSF89796">
    <property type="entry name" value="CoA-transferase family III (CaiB/BaiF)"/>
    <property type="match status" value="1"/>
</dbReference>
<sequence length="149" mass="15705">MPGVRALHRYYNCADGWVAVVCETREESDGVCGVLGVPLPDNALTASRDGHLARALELAFATRIRDGVLGELLAQGCPAPRCCAAMRPSRASGCGRTTSSRSGVTRAWATCSACAPLPTSPVVPAASSVPPRILASTAANCWRRWAIRR</sequence>
<keyword evidence="1" id="KW-0808">Transferase</keyword>
<dbReference type="Gene3D" id="3.30.1540.10">
    <property type="entry name" value="formyl-coa transferase, domain 3"/>
    <property type="match status" value="1"/>
</dbReference>
<evidence type="ECO:0000313" key="1">
    <source>
        <dbReference type="EMBL" id="QQZ48835.1"/>
    </source>
</evidence>